<dbReference type="SUPFAM" id="SSF53098">
    <property type="entry name" value="Ribonuclease H-like"/>
    <property type="match status" value="1"/>
</dbReference>
<dbReference type="InterPro" id="IPR012337">
    <property type="entry name" value="RNaseH-like_sf"/>
</dbReference>
<gene>
    <name evidence="3" type="ORF">CK203_006211</name>
</gene>
<protein>
    <recommendedName>
        <fullName evidence="2">DUF659 domain-containing protein</fullName>
    </recommendedName>
</protein>
<feature type="region of interest" description="Disordered" evidence="1">
    <location>
        <begin position="130"/>
        <end position="156"/>
    </location>
</feature>
<sequence>MASESGIMGRDPFGNIVHLWNGTICNYCGLAIKSGGITRFKFHLSHTDPNSNTKKCPNVPPEVKQEIRRLIEQRNKAKAKKAVDIEEIRAELRDTMGRRHRHVIDEDDEENLGGDGWWWRVFTSNQSNNKANAKSQSVRYSDPSLPDAPSLYKSSSSKTKTVKNLFKGGAIKETMGRLISMGIEPPSPYEIKHKYLDMEYKDMEAYVNIQREKWKTYGCTIMSDGWTGPTKLSIINFMMRKVCGGDIVRPGATRFATNYIALDSLLKKKANLKKERVGKLVSIYEALYTVLRFVDSEVVPTMSFVYELIRVMKENLIRLNAKEWVLEIIADRWDRTLKHPLHAAVGTDHDLLQAVHEVFAKLDPTSKGLSQFGNEIILFRDAKRGFGDRAAIASRSEMVPEHDKVAEKDYLDLLDIATEVGEEEDNQLFQWVRPLHLDDEDGNPDPRIAAHVREAGVDVDRVLSEEVHTDSFSQDTRDSFQQGISQPAVTSRPSFDSTSVEHSSRPSATGTSASGYDGSRGEGTNDGSDLEMMKGMLDNNNKVDNHWHLLVKMISHIVLKMKTTALEEPVQVLEPLESHIKEDNEG</sequence>
<dbReference type="Pfam" id="PF04937">
    <property type="entry name" value="DUF659"/>
    <property type="match status" value="1"/>
</dbReference>
<feature type="compositionally biased region" description="Polar residues" evidence="1">
    <location>
        <begin position="470"/>
        <end position="514"/>
    </location>
</feature>
<comment type="caution">
    <text evidence="3">The sequence shown here is derived from an EMBL/GenBank/DDBJ whole genome shotgun (WGS) entry which is preliminary data.</text>
</comment>
<dbReference type="EMBL" id="QGNW01000015">
    <property type="protein sequence ID" value="RVX16760.1"/>
    <property type="molecule type" value="Genomic_DNA"/>
</dbReference>
<feature type="domain" description="DUF659" evidence="2">
    <location>
        <begin position="186"/>
        <end position="240"/>
    </location>
</feature>
<accession>A0A438K6C9</accession>
<dbReference type="Proteomes" id="UP000288805">
    <property type="component" value="Unassembled WGS sequence"/>
</dbReference>
<dbReference type="AlphaFoldDB" id="A0A438K6C9"/>
<reference evidence="3 4" key="1">
    <citation type="journal article" date="2018" name="PLoS Genet.">
        <title>Population sequencing reveals clonal diversity and ancestral inbreeding in the grapevine cultivar Chardonnay.</title>
        <authorList>
            <person name="Roach M.J."/>
            <person name="Johnson D.L."/>
            <person name="Bohlmann J."/>
            <person name="van Vuuren H.J."/>
            <person name="Jones S.J."/>
            <person name="Pretorius I.S."/>
            <person name="Schmidt S.A."/>
            <person name="Borneman A.R."/>
        </authorList>
    </citation>
    <scope>NUCLEOTIDE SEQUENCE [LARGE SCALE GENOMIC DNA]</scope>
    <source>
        <strain evidence="4">cv. Chardonnay</strain>
        <tissue evidence="3">Leaf</tissue>
    </source>
</reference>
<evidence type="ECO:0000313" key="3">
    <source>
        <dbReference type="EMBL" id="RVX16760.1"/>
    </source>
</evidence>
<dbReference type="PANTHER" id="PTHR46951">
    <property type="entry name" value="BED-TYPE DOMAIN-CONTAINING PROTEIN"/>
    <property type="match status" value="1"/>
</dbReference>
<organism evidence="3 4">
    <name type="scientific">Vitis vinifera</name>
    <name type="common">Grape</name>
    <dbReference type="NCBI Taxonomy" id="29760"/>
    <lineage>
        <taxon>Eukaryota</taxon>
        <taxon>Viridiplantae</taxon>
        <taxon>Streptophyta</taxon>
        <taxon>Embryophyta</taxon>
        <taxon>Tracheophyta</taxon>
        <taxon>Spermatophyta</taxon>
        <taxon>Magnoliopsida</taxon>
        <taxon>eudicotyledons</taxon>
        <taxon>Gunneridae</taxon>
        <taxon>Pentapetalae</taxon>
        <taxon>rosids</taxon>
        <taxon>Vitales</taxon>
        <taxon>Vitaceae</taxon>
        <taxon>Viteae</taxon>
        <taxon>Vitis</taxon>
    </lineage>
</organism>
<evidence type="ECO:0000256" key="1">
    <source>
        <dbReference type="SAM" id="MobiDB-lite"/>
    </source>
</evidence>
<name>A0A438K6C9_VITVI</name>
<dbReference type="InterPro" id="IPR007021">
    <property type="entry name" value="DUF659"/>
</dbReference>
<proteinExistence type="predicted"/>
<evidence type="ECO:0000259" key="2">
    <source>
        <dbReference type="Pfam" id="PF04937"/>
    </source>
</evidence>
<feature type="region of interest" description="Disordered" evidence="1">
    <location>
        <begin position="466"/>
        <end position="533"/>
    </location>
</feature>
<evidence type="ECO:0000313" key="4">
    <source>
        <dbReference type="Proteomes" id="UP000288805"/>
    </source>
</evidence>
<dbReference type="PANTHER" id="PTHR46951:SF2">
    <property type="entry name" value="BED-TYPE DOMAIN-CONTAINING PROTEIN"/>
    <property type="match status" value="1"/>
</dbReference>